<dbReference type="SUPFAM" id="SSF48403">
    <property type="entry name" value="Ankyrin repeat"/>
    <property type="match status" value="1"/>
</dbReference>
<comment type="similarity">
    <text evidence="1">Belongs to the protein kinase superfamily. TKL Ser/Thr protein kinase family.</text>
</comment>
<dbReference type="Proteomes" id="UP000696485">
    <property type="component" value="Unassembled WGS sequence"/>
</dbReference>
<dbReference type="InterPro" id="IPR001245">
    <property type="entry name" value="Ser-Thr/Tyr_kinase_cat_dom"/>
</dbReference>
<feature type="compositionally biased region" description="Polar residues" evidence="7">
    <location>
        <begin position="975"/>
        <end position="986"/>
    </location>
</feature>
<evidence type="ECO:0000256" key="7">
    <source>
        <dbReference type="SAM" id="MobiDB-lite"/>
    </source>
</evidence>
<feature type="domain" description="Protein kinase" evidence="8">
    <location>
        <begin position="273"/>
        <end position="545"/>
    </location>
</feature>
<dbReference type="PROSITE" id="PS50297">
    <property type="entry name" value="ANK_REP_REGION"/>
    <property type="match status" value="1"/>
</dbReference>
<evidence type="ECO:0000256" key="6">
    <source>
        <dbReference type="PROSITE-ProRule" id="PRU00023"/>
    </source>
</evidence>
<dbReference type="InterPro" id="IPR011009">
    <property type="entry name" value="Kinase-like_dom_sf"/>
</dbReference>
<feature type="region of interest" description="Disordered" evidence="7">
    <location>
        <begin position="936"/>
        <end position="1019"/>
    </location>
</feature>
<evidence type="ECO:0000256" key="1">
    <source>
        <dbReference type="ARBA" id="ARBA00005843"/>
    </source>
</evidence>
<dbReference type="PROSITE" id="PS50011">
    <property type="entry name" value="PROTEIN_KINASE_DOM"/>
    <property type="match status" value="1"/>
</dbReference>
<dbReference type="InterPro" id="IPR000719">
    <property type="entry name" value="Prot_kinase_dom"/>
</dbReference>
<gene>
    <name evidence="9" type="ORF">BG006_004875</name>
</gene>
<keyword evidence="2" id="KW-0808">Transferase</keyword>
<evidence type="ECO:0000313" key="9">
    <source>
        <dbReference type="EMBL" id="KAF9332259.1"/>
    </source>
</evidence>
<dbReference type="GO" id="GO:0004674">
    <property type="term" value="F:protein serine/threonine kinase activity"/>
    <property type="evidence" value="ECO:0007669"/>
    <property type="project" value="TreeGrafter"/>
</dbReference>
<protein>
    <recommendedName>
        <fullName evidence="8">Protein kinase domain-containing protein</fullName>
    </recommendedName>
</protein>
<dbReference type="InterPro" id="IPR036770">
    <property type="entry name" value="Ankyrin_rpt-contain_sf"/>
</dbReference>
<dbReference type="Gene3D" id="1.25.40.20">
    <property type="entry name" value="Ankyrin repeat-containing domain"/>
    <property type="match status" value="2"/>
</dbReference>
<dbReference type="PANTHER" id="PTHR44329:SF288">
    <property type="entry name" value="MITOGEN-ACTIVATED PROTEIN KINASE KINASE KINASE 20"/>
    <property type="match status" value="1"/>
</dbReference>
<feature type="compositionally biased region" description="Low complexity" evidence="7">
    <location>
        <begin position="998"/>
        <end position="1019"/>
    </location>
</feature>
<dbReference type="PROSITE" id="PS50088">
    <property type="entry name" value="ANK_REPEAT"/>
    <property type="match status" value="1"/>
</dbReference>
<feature type="compositionally biased region" description="Polar residues" evidence="7">
    <location>
        <begin position="950"/>
        <end position="964"/>
    </location>
</feature>
<feature type="compositionally biased region" description="Acidic residues" evidence="7">
    <location>
        <begin position="87"/>
        <end position="96"/>
    </location>
</feature>
<keyword evidence="6" id="KW-0040">ANK repeat</keyword>
<keyword evidence="5" id="KW-0067">ATP-binding</keyword>
<dbReference type="Pfam" id="PF00023">
    <property type="entry name" value="Ank"/>
    <property type="match status" value="1"/>
</dbReference>
<dbReference type="SUPFAM" id="SSF56112">
    <property type="entry name" value="Protein kinase-like (PK-like)"/>
    <property type="match status" value="1"/>
</dbReference>
<keyword evidence="4" id="KW-0418">Kinase</keyword>
<dbReference type="Gene3D" id="1.10.510.10">
    <property type="entry name" value="Transferase(Phosphotransferase) domain 1"/>
    <property type="match status" value="1"/>
</dbReference>
<accession>A0A9P5SL69</accession>
<dbReference type="Pfam" id="PF07714">
    <property type="entry name" value="PK_Tyr_Ser-Thr"/>
    <property type="match status" value="1"/>
</dbReference>
<feature type="compositionally biased region" description="Polar residues" evidence="7">
    <location>
        <begin position="133"/>
        <end position="149"/>
    </location>
</feature>
<dbReference type="InterPro" id="IPR051681">
    <property type="entry name" value="Ser/Thr_Kinases-Pseudokinases"/>
</dbReference>
<evidence type="ECO:0000256" key="3">
    <source>
        <dbReference type="ARBA" id="ARBA00022741"/>
    </source>
</evidence>
<dbReference type="InterPro" id="IPR002110">
    <property type="entry name" value="Ankyrin_rpt"/>
</dbReference>
<organism evidence="9 10">
    <name type="scientific">Podila minutissima</name>
    <dbReference type="NCBI Taxonomy" id="64525"/>
    <lineage>
        <taxon>Eukaryota</taxon>
        <taxon>Fungi</taxon>
        <taxon>Fungi incertae sedis</taxon>
        <taxon>Mucoromycota</taxon>
        <taxon>Mortierellomycotina</taxon>
        <taxon>Mortierellomycetes</taxon>
        <taxon>Mortierellales</taxon>
        <taxon>Mortierellaceae</taxon>
        <taxon>Podila</taxon>
    </lineage>
</organism>
<feature type="region of interest" description="Disordered" evidence="7">
    <location>
        <begin position="1"/>
        <end position="38"/>
    </location>
</feature>
<evidence type="ECO:0000259" key="8">
    <source>
        <dbReference type="PROSITE" id="PS50011"/>
    </source>
</evidence>
<name>A0A9P5SL69_9FUNG</name>
<dbReference type="EMBL" id="JAAAUY010000271">
    <property type="protein sequence ID" value="KAF9332259.1"/>
    <property type="molecule type" value="Genomic_DNA"/>
</dbReference>
<dbReference type="GO" id="GO:0005524">
    <property type="term" value="F:ATP binding"/>
    <property type="evidence" value="ECO:0007669"/>
    <property type="project" value="UniProtKB-KW"/>
</dbReference>
<reference evidence="9" key="1">
    <citation type="journal article" date="2020" name="Fungal Divers.">
        <title>Resolving the Mortierellaceae phylogeny through synthesis of multi-gene phylogenetics and phylogenomics.</title>
        <authorList>
            <person name="Vandepol N."/>
            <person name="Liber J."/>
            <person name="Desiro A."/>
            <person name="Na H."/>
            <person name="Kennedy M."/>
            <person name="Barry K."/>
            <person name="Grigoriev I.V."/>
            <person name="Miller A.N."/>
            <person name="O'Donnell K."/>
            <person name="Stajich J.E."/>
            <person name="Bonito G."/>
        </authorList>
    </citation>
    <scope>NUCLEOTIDE SEQUENCE</scope>
    <source>
        <strain evidence="9">NVP1</strain>
    </source>
</reference>
<feature type="region of interest" description="Disordered" evidence="7">
    <location>
        <begin position="87"/>
        <end position="159"/>
    </location>
</feature>
<evidence type="ECO:0000256" key="5">
    <source>
        <dbReference type="ARBA" id="ARBA00022840"/>
    </source>
</evidence>
<dbReference type="SMART" id="SM00248">
    <property type="entry name" value="ANK"/>
    <property type="match status" value="4"/>
</dbReference>
<sequence length="1056" mass="117907">MRDARHASEDSDVSSNATALNRRSSIHSASTRVNVTPPKRHSTLEIEIEYIRTTSTPSAKIPSVTKPVVSVTQTLERPGVMHVVVEEEEEDDEEHGEDASARNLGVQMDADDPSLTRRYPTHSRPQSLGYCQGQPQNPRQSTLLPSWGQNLCRGGPSRPAIHSVQSAITHSVDLTSSHVQHSTPDLSTGSQSEDEDELDELQSPVELIEVLELSDDEEDHLEPEPQPYEPTLEPPSQEQEPVIETKETLRRERTLILQRRIVSGARQIDFQDISNIQPLKKGGYGEIHTAEWSRLKVVLKRGLSEHSEGVEQFEQELEILKRTHDFDYIVTFYGITQDPRTNAKCMVMKHCINGNLVNFLEKNHSNLTWAERYRLSIEVAKGLEFLHKSGFHHRDLHSGNILLDDKRTAMICDFGLSRSSNKSRTTDLAAAVGVASFLAPERFPLQRPVYTAACDVYSLGVVFFHISSGKVPFGKRLHDPMLLRELMDGTRETIVPGTPKDYAELIVECWDKVPSKRPSMDVVIAVLQTLMAKPTEPVRHMHPGFFVPSETESAALPIPPELNSRMASLERASNTLNKLVFDIRDAAMQEIVSYIEALSYYMTHARPGYNPINESSRQTGDTALHLACLFLESPMDTIKVLVELGADINLENLQGYTPVMILVSSNTQNCFEALKYFVMRGARIPAYIRNPITPLNSAQLYALNIVNESRHGGHGSRSSHLQPGSALRRPLSEGALSLSQAHDNYQSQTIFRARNSGVFPGDRPIAQGRPLIHVVAAMQEDYRILDCLCEAGLDPAVTFGGETALVAAAAHLRIKNVEWLLNHDLDISTEVGIQRAIQVVKVLHFPTMSQTQLAAASGSGRQGRQQSRLDSKGIQVESIRDLGKYSWAGVAYGEADRMSRDLVGPILNLLQQWTGSRRVEARKEVATKLKLMYGSSTDPFGHGPAAPISEASTDSAGSLDSQENLGYPVQPQPQAPSFYSHQNRQFQPLYYPPSGSMQHNQQQPQPQAPYQQQQQQHLPYQYAQYSQQESYRTITRSTRSLRKSQRHVIDQVLTGR</sequence>
<evidence type="ECO:0000256" key="4">
    <source>
        <dbReference type="ARBA" id="ARBA00022777"/>
    </source>
</evidence>
<feature type="compositionally biased region" description="Polar residues" evidence="7">
    <location>
        <begin position="174"/>
        <end position="189"/>
    </location>
</feature>
<feature type="compositionally biased region" description="Polar residues" evidence="7">
    <location>
        <begin position="13"/>
        <end position="34"/>
    </location>
</feature>
<feature type="region of interest" description="Disordered" evidence="7">
    <location>
        <begin position="216"/>
        <end position="243"/>
    </location>
</feature>
<evidence type="ECO:0000256" key="2">
    <source>
        <dbReference type="ARBA" id="ARBA00022679"/>
    </source>
</evidence>
<proteinExistence type="inferred from homology"/>
<evidence type="ECO:0000313" key="10">
    <source>
        <dbReference type="Proteomes" id="UP000696485"/>
    </source>
</evidence>
<keyword evidence="10" id="KW-1185">Reference proteome</keyword>
<feature type="repeat" description="ANK" evidence="6">
    <location>
        <begin position="619"/>
        <end position="653"/>
    </location>
</feature>
<keyword evidence="3" id="KW-0547">Nucleotide-binding</keyword>
<dbReference type="AlphaFoldDB" id="A0A9P5SL69"/>
<dbReference type="PANTHER" id="PTHR44329">
    <property type="entry name" value="SERINE/THREONINE-PROTEIN KINASE TNNI3K-RELATED"/>
    <property type="match status" value="1"/>
</dbReference>
<comment type="caution">
    <text evidence="9">The sequence shown here is derived from an EMBL/GenBank/DDBJ whole genome shotgun (WGS) entry which is preliminary data.</text>
</comment>
<feature type="region of interest" description="Disordered" evidence="7">
    <location>
        <begin position="174"/>
        <end position="200"/>
    </location>
</feature>